<name>A0A0N4UML0_DRAME</name>
<keyword evidence="4 5" id="KW-0472">Membrane</keyword>
<comment type="subcellular location">
    <subcellularLocation>
        <location evidence="1">Membrane</location>
    </subcellularLocation>
</comment>
<dbReference type="Pfam" id="PF00083">
    <property type="entry name" value="Sugar_tr"/>
    <property type="match status" value="1"/>
</dbReference>
<feature type="transmembrane region" description="Helical" evidence="5">
    <location>
        <begin position="61"/>
        <end position="82"/>
    </location>
</feature>
<protein>
    <submittedName>
        <fullName evidence="9">MFS domain-containing protein</fullName>
    </submittedName>
</protein>
<evidence type="ECO:0000256" key="1">
    <source>
        <dbReference type="ARBA" id="ARBA00004370"/>
    </source>
</evidence>
<dbReference type="WBParaSite" id="DME_0000909201-mRNA-1">
    <property type="protein sequence ID" value="DME_0000909201-mRNA-1"/>
    <property type="gene ID" value="DME_0000909201"/>
</dbReference>
<dbReference type="InterPro" id="IPR045263">
    <property type="entry name" value="GLUT"/>
</dbReference>
<dbReference type="InterPro" id="IPR036259">
    <property type="entry name" value="MFS_trans_sf"/>
</dbReference>
<evidence type="ECO:0000256" key="3">
    <source>
        <dbReference type="ARBA" id="ARBA00022989"/>
    </source>
</evidence>
<dbReference type="SUPFAM" id="SSF103473">
    <property type="entry name" value="MFS general substrate transporter"/>
    <property type="match status" value="1"/>
</dbReference>
<organism evidence="7 9">
    <name type="scientific">Dracunculus medinensis</name>
    <name type="common">Guinea worm</name>
    <dbReference type="NCBI Taxonomy" id="318479"/>
    <lineage>
        <taxon>Eukaryota</taxon>
        <taxon>Metazoa</taxon>
        <taxon>Ecdysozoa</taxon>
        <taxon>Nematoda</taxon>
        <taxon>Chromadorea</taxon>
        <taxon>Rhabditida</taxon>
        <taxon>Spirurina</taxon>
        <taxon>Dracunculoidea</taxon>
        <taxon>Dracunculidae</taxon>
        <taxon>Dracunculus</taxon>
    </lineage>
</organism>
<evidence type="ECO:0000256" key="5">
    <source>
        <dbReference type="SAM" id="Phobius"/>
    </source>
</evidence>
<dbReference type="STRING" id="318479.A0A0N4UML0"/>
<dbReference type="OrthoDB" id="4540492at2759"/>
<proteinExistence type="predicted"/>
<dbReference type="Proteomes" id="UP000274756">
    <property type="component" value="Unassembled WGS sequence"/>
</dbReference>
<evidence type="ECO:0000256" key="2">
    <source>
        <dbReference type="ARBA" id="ARBA00022692"/>
    </source>
</evidence>
<gene>
    <name evidence="6" type="ORF">DME_LOCUS10596</name>
</gene>
<evidence type="ECO:0000313" key="9">
    <source>
        <dbReference type="WBParaSite" id="DME_0000909201-mRNA-1"/>
    </source>
</evidence>
<dbReference type="PANTHER" id="PTHR23503:SF106">
    <property type="entry name" value="MAJOR FACILITATOR SUPERFAMILY (MFS) PROFILE DOMAIN-CONTAINING PROTEIN"/>
    <property type="match status" value="1"/>
</dbReference>
<dbReference type="GO" id="GO:0016020">
    <property type="term" value="C:membrane"/>
    <property type="evidence" value="ECO:0007669"/>
    <property type="project" value="UniProtKB-SubCell"/>
</dbReference>
<dbReference type="PANTHER" id="PTHR23503">
    <property type="entry name" value="SOLUTE CARRIER FAMILY 2"/>
    <property type="match status" value="1"/>
</dbReference>
<dbReference type="EMBL" id="UYYG01001228">
    <property type="protein sequence ID" value="VDN60623.1"/>
    <property type="molecule type" value="Genomic_DNA"/>
</dbReference>
<keyword evidence="3 5" id="KW-1133">Transmembrane helix</keyword>
<evidence type="ECO:0000313" key="8">
    <source>
        <dbReference type="Proteomes" id="UP000274756"/>
    </source>
</evidence>
<dbReference type="GO" id="GO:0015149">
    <property type="term" value="F:hexose transmembrane transporter activity"/>
    <property type="evidence" value="ECO:0007669"/>
    <property type="project" value="TreeGrafter"/>
</dbReference>
<evidence type="ECO:0000313" key="6">
    <source>
        <dbReference type="EMBL" id="VDN60623.1"/>
    </source>
</evidence>
<dbReference type="AlphaFoldDB" id="A0A0N4UML0"/>
<accession>A0A0N4UML0</accession>
<keyword evidence="2 5" id="KW-0812">Transmembrane</keyword>
<feature type="transmembrane region" description="Helical" evidence="5">
    <location>
        <begin position="36"/>
        <end position="55"/>
    </location>
</feature>
<dbReference type="Gene3D" id="1.20.1250.20">
    <property type="entry name" value="MFS general substrate transporter like domains"/>
    <property type="match status" value="1"/>
</dbReference>
<reference evidence="9" key="1">
    <citation type="submission" date="2017-02" db="UniProtKB">
        <authorList>
            <consortium name="WormBaseParasite"/>
        </authorList>
    </citation>
    <scope>IDENTIFICATION</scope>
</reference>
<sequence length="114" mass="12781">VQNVIEIQIKKPFIGIGPVAWFISTELVNTSASSRVLSLSISAQYFTCFLCPVIYSPLEELTGAFSFLLFIIPLSLSSIYFYKCLPETRKIPATENRAFLEGVHYPCAKQLNNI</sequence>
<evidence type="ECO:0000256" key="4">
    <source>
        <dbReference type="ARBA" id="ARBA00023136"/>
    </source>
</evidence>
<reference evidence="6 8" key="2">
    <citation type="submission" date="2018-11" db="EMBL/GenBank/DDBJ databases">
        <authorList>
            <consortium name="Pathogen Informatics"/>
        </authorList>
    </citation>
    <scope>NUCLEOTIDE SEQUENCE [LARGE SCALE GENOMIC DNA]</scope>
</reference>
<evidence type="ECO:0000313" key="7">
    <source>
        <dbReference type="Proteomes" id="UP000038040"/>
    </source>
</evidence>
<keyword evidence="8" id="KW-1185">Reference proteome</keyword>
<dbReference type="Proteomes" id="UP000038040">
    <property type="component" value="Unplaced"/>
</dbReference>
<dbReference type="InterPro" id="IPR005828">
    <property type="entry name" value="MFS_sugar_transport-like"/>
</dbReference>